<proteinExistence type="predicted"/>
<reference evidence="2 3" key="1">
    <citation type="submission" date="2018-06" db="EMBL/GenBank/DDBJ databases">
        <authorList>
            <consortium name="Pathogen Informatics"/>
            <person name="Doyle S."/>
        </authorList>
    </citation>
    <scope>NUCLEOTIDE SEQUENCE [LARGE SCALE GENOMIC DNA]</scope>
    <source>
        <strain evidence="2 3">NCTC12112</strain>
    </source>
</reference>
<sequence>MVKNVHIGRIYRKKIKSRIKIITILVIVLGAIVLYCRYK</sequence>
<accession>A0AAX2J966</accession>
<feature type="transmembrane region" description="Helical" evidence="1">
    <location>
        <begin position="21"/>
        <end position="38"/>
    </location>
</feature>
<dbReference type="AlphaFoldDB" id="A0AAX2J966"/>
<evidence type="ECO:0000313" key="2">
    <source>
        <dbReference type="EMBL" id="SQJ00053.1"/>
    </source>
</evidence>
<dbReference type="EMBL" id="LS483487">
    <property type="protein sequence ID" value="SQJ00053.1"/>
    <property type="molecule type" value="Genomic_DNA"/>
</dbReference>
<evidence type="ECO:0000313" key="3">
    <source>
        <dbReference type="Proteomes" id="UP000249008"/>
    </source>
</evidence>
<keyword evidence="1" id="KW-0812">Transmembrane</keyword>
<protein>
    <submittedName>
        <fullName evidence="2">Uncharacterized protein</fullName>
    </submittedName>
</protein>
<gene>
    <name evidence="2" type="ORF">NCTC12112_00408</name>
</gene>
<organism evidence="2 3">
    <name type="scientific">Fusobacterium ulcerans</name>
    <dbReference type="NCBI Taxonomy" id="861"/>
    <lineage>
        <taxon>Bacteria</taxon>
        <taxon>Fusobacteriati</taxon>
        <taxon>Fusobacteriota</taxon>
        <taxon>Fusobacteriia</taxon>
        <taxon>Fusobacteriales</taxon>
        <taxon>Fusobacteriaceae</taxon>
        <taxon>Fusobacterium</taxon>
    </lineage>
</organism>
<dbReference type="Proteomes" id="UP000249008">
    <property type="component" value="Chromosome 1"/>
</dbReference>
<name>A0AAX2J966_9FUSO</name>
<keyword evidence="1" id="KW-0472">Membrane</keyword>
<keyword evidence="1" id="KW-1133">Transmembrane helix</keyword>
<evidence type="ECO:0000256" key="1">
    <source>
        <dbReference type="SAM" id="Phobius"/>
    </source>
</evidence>